<dbReference type="PANTHER" id="PTHR33337:SF31">
    <property type="entry name" value="DUF636 DOMAIN PROTEIN (AFU_ORTHOLOGUE AFUA_2G12650)"/>
    <property type="match status" value="1"/>
</dbReference>
<evidence type="ECO:0000256" key="2">
    <source>
        <dbReference type="ARBA" id="ARBA00022723"/>
    </source>
</evidence>
<reference evidence="6" key="1">
    <citation type="journal article" date="2023" name="Mol. Phylogenet. Evol.">
        <title>Genome-scale phylogeny and comparative genomics of the fungal order Sordariales.</title>
        <authorList>
            <person name="Hensen N."/>
            <person name="Bonometti L."/>
            <person name="Westerberg I."/>
            <person name="Brannstrom I.O."/>
            <person name="Guillou S."/>
            <person name="Cros-Aarteil S."/>
            <person name="Calhoun S."/>
            <person name="Haridas S."/>
            <person name="Kuo A."/>
            <person name="Mondo S."/>
            <person name="Pangilinan J."/>
            <person name="Riley R."/>
            <person name="LaButti K."/>
            <person name="Andreopoulos B."/>
            <person name="Lipzen A."/>
            <person name="Chen C."/>
            <person name="Yan M."/>
            <person name="Daum C."/>
            <person name="Ng V."/>
            <person name="Clum A."/>
            <person name="Steindorff A."/>
            <person name="Ohm R.A."/>
            <person name="Martin F."/>
            <person name="Silar P."/>
            <person name="Natvig D.O."/>
            <person name="Lalanne C."/>
            <person name="Gautier V."/>
            <person name="Ament-Velasquez S.L."/>
            <person name="Kruys A."/>
            <person name="Hutchinson M.I."/>
            <person name="Powell A.J."/>
            <person name="Barry K."/>
            <person name="Miller A.N."/>
            <person name="Grigoriev I.V."/>
            <person name="Debuchy R."/>
            <person name="Gladieux P."/>
            <person name="Hiltunen Thoren M."/>
            <person name="Johannesson H."/>
        </authorList>
    </citation>
    <scope>NUCLEOTIDE SEQUENCE</scope>
    <source>
        <strain evidence="6">CBS 359.72</strain>
    </source>
</reference>
<reference evidence="6" key="2">
    <citation type="submission" date="2023-05" db="EMBL/GenBank/DDBJ databases">
        <authorList>
            <consortium name="Lawrence Berkeley National Laboratory"/>
            <person name="Steindorff A."/>
            <person name="Hensen N."/>
            <person name="Bonometti L."/>
            <person name="Westerberg I."/>
            <person name="Brannstrom I.O."/>
            <person name="Guillou S."/>
            <person name="Cros-Aarteil S."/>
            <person name="Calhoun S."/>
            <person name="Haridas S."/>
            <person name="Kuo A."/>
            <person name="Mondo S."/>
            <person name="Pangilinan J."/>
            <person name="Riley R."/>
            <person name="Labutti K."/>
            <person name="Andreopoulos B."/>
            <person name="Lipzen A."/>
            <person name="Chen C."/>
            <person name="Yanf M."/>
            <person name="Daum C."/>
            <person name="Ng V."/>
            <person name="Clum A."/>
            <person name="Ohm R."/>
            <person name="Martin F."/>
            <person name="Silar P."/>
            <person name="Natvig D."/>
            <person name="Lalanne C."/>
            <person name="Gautier V."/>
            <person name="Ament-Velasquez S.L."/>
            <person name="Kruys A."/>
            <person name="Hutchinson M.I."/>
            <person name="Powell A.J."/>
            <person name="Barry K."/>
            <person name="Miller A.N."/>
            <person name="Grigoriev I.V."/>
            <person name="Debuchy R."/>
            <person name="Gladieux P."/>
            <person name="Thoren M.H."/>
            <person name="Johannesson H."/>
        </authorList>
    </citation>
    <scope>NUCLEOTIDE SEQUENCE</scope>
    <source>
        <strain evidence="6">CBS 359.72</strain>
    </source>
</reference>
<dbReference type="GO" id="GO:0046872">
    <property type="term" value="F:metal ion binding"/>
    <property type="evidence" value="ECO:0007669"/>
    <property type="project" value="UniProtKB-KW"/>
</dbReference>
<comment type="similarity">
    <text evidence="1">Belongs to the Gfa family.</text>
</comment>
<dbReference type="GO" id="GO:0016846">
    <property type="term" value="F:carbon-sulfur lyase activity"/>
    <property type="evidence" value="ECO:0007669"/>
    <property type="project" value="InterPro"/>
</dbReference>
<evidence type="ECO:0000259" key="5">
    <source>
        <dbReference type="PROSITE" id="PS51891"/>
    </source>
</evidence>
<accession>A0AAN7HN98</accession>
<name>A0AAN7HN98_9PEZI</name>
<protein>
    <submittedName>
        <fullName evidence="6">Mss4-like protein</fullName>
    </submittedName>
</protein>
<comment type="caution">
    <text evidence="6">The sequence shown here is derived from an EMBL/GenBank/DDBJ whole genome shotgun (WGS) entry which is preliminary data.</text>
</comment>
<evidence type="ECO:0000313" key="6">
    <source>
        <dbReference type="EMBL" id="KAK4245869.1"/>
    </source>
</evidence>
<evidence type="ECO:0000256" key="1">
    <source>
        <dbReference type="ARBA" id="ARBA00005495"/>
    </source>
</evidence>
<dbReference type="PANTHER" id="PTHR33337">
    <property type="entry name" value="GFA DOMAIN-CONTAINING PROTEIN"/>
    <property type="match status" value="1"/>
</dbReference>
<keyword evidence="7" id="KW-1185">Reference proteome</keyword>
<evidence type="ECO:0000256" key="3">
    <source>
        <dbReference type="ARBA" id="ARBA00022833"/>
    </source>
</evidence>
<dbReference type="EMBL" id="MU857688">
    <property type="protein sequence ID" value="KAK4245869.1"/>
    <property type="molecule type" value="Genomic_DNA"/>
</dbReference>
<dbReference type="Pfam" id="PF04828">
    <property type="entry name" value="GFA"/>
    <property type="match status" value="2"/>
</dbReference>
<dbReference type="InterPro" id="IPR006913">
    <property type="entry name" value="CENP-V/GFA"/>
</dbReference>
<keyword evidence="3" id="KW-0862">Zinc</keyword>
<dbReference type="PROSITE" id="PS51891">
    <property type="entry name" value="CENP_V_GFA"/>
    <property type="match status" value="1"/>
</dbReference>
<gene>
    <name evidence="6" type="ORF">C7999DRAFT_15969</name>
</gene>
<keyword evidence="2" id="KW-0479">Metal-binding</keyword>
<organism evidence="6 7">
    <name type="scientific">Corynascus novoguineensis</name>
    <dbReference type="NCBI Taxonomy" id="1126955"/>
    <lineage>
        <taxon>Eukaryota</taxon>
        <taxon>Fungi</taxon>
        <taxon>Dikarya</taxon>
        <taxon>Ascomycota</taxon>
        <taxon>Pezizomycotina</taxon>
        <taxon>Sordariomycetes</taxon>
        <taxon>Sordariomycetidae</taxon>
        <taxon>Sordariales</taxon>
        <taxon>Chaetomiaceae</taxon>
        <taxon>Corynascus</taxon>
    </lineage>
</organism>
<dbReference type="Gene3D" id="3.90.1590.10">
    <property type="entry name" value="glutathione-dependent formaldehyde- activating enzyme (gfa)"/>
    <property type="match status" value="2"/>
</dbReference>
<proteinExistence type="inferred from homology"/>
<dbReference type="AlphaFoldDB" id="A0AAN7HN98"/>
<dbReference type="SUPFAM" id="SSF51316">
    <property type="entry name" value="Mss4-like"/>
    <property type="match status" value="2"/>
</dbReference>
<keyword evidence="4" id="KW-0456">Lyase</keyword>
<feature type="domain" description="CENP-V/GFA" evidence="5">
    <location>
        <begin position="18"/>
        <end position="158"/>
    </location>
</feature>
<dbReference type="InterPro" id="IPR011057">
    <property type="entry name" value="Mss4-like_sf"/>
</dbReference>
<sequence length="394" mass="42640">MTSDLHLPHQLAGANKTLTAQCHCKSTQFTITVPTSALPLPVHLCHCTVCRYTHGTLASEHAPLPKGVEPEFVAPSSIESSLTGYIHSPQAASERFFCTTCGCHIGDRDLKPDSDTGKPEWRVATAVFSAHDDDTFQIRSHVFTSPTAAGEPNLATWLPAIGSRPLHIWNPAPDNPTFPLGAAPAPSPAELGLTDRDLLLAQCHCAGVRFTISRPDEAEAAHPFLSRFLRRQVPGGPSVPTSASASGTLKRVACLCLCRDCRLTAGVHAVPWTFVPVSRIRPPPPPNTLRTYRSSDKVTRQFCGVCGAVVFYALEGNERGGEGERIVDVAVGLLRDWEGTVAAEEWLAWRTGRLAGMKTGLEFDKEFAESLTEGLKNWGLKTHGETTAFHIPQD</sequence>
<evidence type="ECO:0000256" key="4">
    <source>
        <dbReference type="ARBA" id="ARBA00023239"/>
    </source>
</evidence>
<dbReference type="Proteomes" id="UP001303647">
    <property type="component" value="Unassembled WGS sequence"/>
</dbReference>
<evidence type="ECO:0000313" key="7">
    <source>
        <dbReference type="Proteomes" id="UP001303647"/>
    </source>
</evidence>